<evidence type="ECO:0000313" key="3">
    <source>
        <dbReference type="EMBL" id="KAB7494491.1"/>
    </source>
</evidence>
<dbReference type="OrthoDB" id="6370154at2759"/>
<reference evidence="3 4" key="1">
    <citation type="journal article" date="2019" name="PLoS Biol.">
        <title>Sex chromosomes control vertical transmission of feminizing Wolbachia symbionts in an isopod.</title>
        <authorList>
            <person name="Becking T."/>
            <person name="Chebbi M.A."/>
            <person name="Giraud I."/>
            <person name="Moumen B."/>
            <person name="Laverre T."/>
            <person name="Caubet Y."/>
            <person name="Peccoud J."/>
            <person name="Gilbert C."/>
            <person name="Cordaux R."/>
        </authorList>
    </citation>
    <scope>NUCLEOTIDE SEQUENCE [LARGE SCALE GENOMIC DNA]</scope>
    <source>
        <strain evidence="3">ANa2</strain>
        <tissue evidence="3">Whole body excluding digestive tract and cuticle</tissue>
    </source>
</reference>
<protein>
    <recommendedName>
        <fullName evidence="2">Cell adhesion molecule Dscam1 C-terminal domain-containing protein</fullName>
    </recommendedName>
</protein>
<evidence type="ECO:0000256" key="1">
    <source>
        <dbReference type="SAM" id="MobiDB-lite"/>
    </source>
</evidence>
<evidence type="ECO:0000259" key="2">
    <source>
        <dbReference type="Pfam" id="PF12355"/>
    </source>
</evidence>
<dbReference type="Proteomes" id="UP000326759">
    <property type="component" value="Unassembled WGS sequence"/>
</dbReference>
<organism evidence="3 4">
    <name type="scientific">Armadillidium nasatum</name>
    <dbReference type="NCBI Taxonomy" id="96803"/>
    <lineage>
        <taxon>Eukaryota</taxon>
        <taxon>Metazoa</taxon>
        <taxon>Ecdysozoa</taxon>
        <taxon>Arthropoda</taxon>
        <taxon>Crustacea</taxon>
        <taxon>Multicrustacea</taxon>
        <taxon>Malacostraca</taxon>
        <taxon>Eumalacostraca</taxon>
        <taxon>Peracarida</taxon>
        <taxon>Isopoda</taxon>
        <taxon>Oniscidea</taxon>
        <taxon>Crinocheta</taxon>
        <taxon>Armadillidiidae</taxon>
        <taxon>Armadillidium</taxon>
    </lineage>
</organism>
<feature type="non-terminal residue" evidence="3">
    <location>
        <position position="1"/>
    </location>
</feature>
<comment type="caution">
    <text evidence="3">The sequence shown here is derived from an EMBL/GenBank/DDBJ whole genome shotgun (WGS) entry which is preliminary data.</text>
</comment>
<sequence>GDDEICPYATFHLLGFREEVDPAQAANNFQTFPHQNGHGSGGPFPNSNSRSMPRHGSGNYYSCVSGDYACGHSSHEGAGTESNHQPRHGSGNYLFLRQWRIWTWRNLAASMMSNSTFSPTYDDPARSDEESDQYGGSTYSGGGPYARAIDSVSQSGTAKRANSIRNSSHGGQGSPEPPPPPPPRTCDMPESSLNDSNNSTSSNQYSEAECDHDLVQRNYGVKTMKNTEEMRKLLDKNEATTRLQNGGLKMLNSEMKV</sequence>
<proteinExistence type="predicted"/>
<dbReference type="InterPro" id="IPR021012">
    <property type="entry name" value="Dscam1_C"/>
</dbReference>
<dbReference type="Pfam" id="PF12355">
    <property type="entry name" value="Dscam_C"/>
    <property type="match status" value="1"/>
</dbReference>
<gene>
    <name evidence="3" type="ORF">Anas_07291</name>
</gene>
<accession>A0A5N5SK93</accession>
<feature type="domain" description="Cell adhesion molecule Dscam1 C-terminal" evidence="2">
    <location>
        <begin position="115"/>
        <end position="232"/>
    </location>
</feature>
<dbReference type="AlphaFoldDB" id="A0A5N5SK93"/>
<feature type="compositionally biased region" description="Pro residues" evidence="1">
    <location>
        <begin position="175"/>
        <end position="184"/>
    </location>
</feature>
<feature type="region of interest" description="Disordered" evidence="1">
    <location>
        <begin position="29"/>
        <end position="53"/>
    </location>
</feature>
<evidence type="ECO:0000313" key="4">
    <source>
        <dbReference type="Proteomes" id="UP000326759"/>
    </source>
</evidence>
<name>A0A5N5SK93_9CRUS</name>
<dbReference type="EMBL" id="SEYY01023974">
    <property type="protein sequence ID" value="KAB7494491.1"/>
    <property type="molecule type" value="Genomic_DNA"/>
</dbReference>
<feature type="region of interest" description="Disordered" evidence="1">
    <location>
        <begin position="118"/>
        <end position="209"/>
    </location>
</feature>
<feature type="compositionally biased region" description="Low complexity" evidence="1">
    <location>
        <begin position="191"/>
        <end position="206"/>
    </location>
</feature>
<keyword evidence="4" id="KW-1185">Reference proteome</keyword>